<proteinExistence type="predicted"/>
<gene>
    <name evidence="5" type="ORF">GCM10022226_18570</name>
</gene>
<feature type="domain" description="Amine oxidase" evidence="4">
    <location>
        <begin position="262"/>
        <end position="477"/>
    </location>
</feature>
<name>A0ABP7HQ81_9ACTN</name>
<dbReference type="Pfam" id="PF13450">
    <property type="entry name" value="NAD_binding_8"/>
    <property type="match status" value="1"/>
</dbReference>
<evidence type="ECO:0000259" key="4">
    <source>
        <dbReference type="Pfam" id="PF01593"/>
    </source>
</evidence>
<accession>A0ABP7HQ81</accession>
<comment type="subunit">
    <text evidence="2">Interacts with COX5B; this interaction may contribute to localize PYROXD2 to the inner face of the inner mitochondrial membrane.</text>
</comment>
<dbReference type="RefSeq" id="WP_344936732.1">
    <property type="nucleotide sequence ID" value="NZ_BAAAZR010000002.1"/>
</dbReference>
<protein>
    <recommendedName>
        <fullName evidence="3">Pyridine nucleotide-disulfide oxidoreductase domain-containing protein 2</fullName>
    </recommendedName>
</protein>
<dbReference type="SUPFAM" id="SSF51905">
    <property type="entry name" value="FAD/NAD(P)-binding domain"/>
    <property type="match status" value="1"/>
</dbReference>
<dbReference type="Pfam" id="PF01593">
    <property type="entry name" value="Amino_oxidase"/>
    <property type="match status" value="1"/>
</dbReference>
<dbReference type="EMBL" id="BAAAZR010000002">
    <property type="protein sequence ID" value="GAA3799453.1"/>
    <property type="molecule type" value="Genomic_DNA"/>
</dbReference>
<evidence type="ECO:0000313" key="6">
    <source>
        <dbReference type="Proteomes" id="UP001500888"/>
    </source>
</evidence>
<dbReference type="InterPro" id="IPR036188">
    <property type="entry name" value="FAD/NAD-bd_sf"/>
</dbReference>
<organism evidence="5 6">
    <name type="scientific">Sphaerisporangium flaviroseum</name>
    <dbReference type="NCBI Taxonomy" id="509199"/>
    <lineage>
        <taxon>Bacteria</taxon>
        <taxon>Bacillati</taxon>
        <taxon>Actinomycetota</taxon>
        <taxon>Actinomycetes</taxon>
        <taxon>Streptosporangiales</taxon>
        <taxon>Streptosporangiaceae</taxon>
        <taxon>Sphaerisporangium</taxon>
    </lineage>
</organism>
<comment type="caution">
    <text evidence="5">The sequence shown here is derived from an EMBL/GenBank/DDBJ whole genome shotgun (WGS) entry which is preliminary data.</text>
</comment>
<evidence type="ECO:0000256" key="1">
    <source>
        <dbReference type="ARBA" id="ARBA00037217"/>
    </source>
</evidence>
<reference evidence="6" key="1">
    <citation type="journal article" date="2019" name="Int. J. Syst. Evol. Microbiol.">
        <title>The Global Catalogue of Microorganisms (GCM) 10K type strain sequencing project: providing services to taxonomists for standard genome sequencing and annotation.</title>
        <authorList>
            <consortium name="The Broad Institute Genomics Platform"/>
            <consortium name="The Broad Institute Genome Sequencing Center for Infectious Disease"/>
            <person name="Wu L."/>
            <person name="Ma J."/>
        </authorList>
    </citation>
    <scope>NUCLEOTIDE SEQUENCE [LARGE SCALE GENOMIC DNA]</scope>
    <source>
        <strain evidence="6">JCM 16908</strain>
    </source>
</reference>
<dbReference type="InterPro" id="IPR002937">
    <property type="entry name" value="Amino_oxidase"/>
</dbReference>
<evidence type="ECO:0000256" key="3">
    <source>
        <dbReference type="ARBA" id="ARBA00040298"/>
    </source>
</evidence>
<sequence>MDRHGVSQNALDRDQYIPDSRSAATGHIRKTYDAIVVGGGHNGLVAAACLARAGLTPLVVEARATTGGAATTETPWGPEFKVTALSYVMSLMPPTIVNGLRLKEHGYRVVPMGPDFMPFPDGRSLLLTGEEAHDRARLSAFSRRDAENMPRYDAWLRGIGDVLSPLLLKTPPKIGSTRPRDLIEQLRMAWGMRGLSTRGAADAVRLFTMSVSDLLDEWFESPEVKGTMAINGVIGTWAGPAEPGTAYVMMHHTIGDVGDGKMGGWGYPIGGMGAVAAAIRRSAESSGAHVLTGAPVERLIVVDGRIRGVALRDGREFGAPIVVAATHPKITFLDQIDRSELPPDFVRDIERWRSRSGVVKINLALSRLPRFTSDPDLSPQELSGSVELCHSLEYIERAFQDAREGRPAAAPFSDSVIPSILDPTLCPEGMHVMSMFTQWVPHTWSAEPHTEELDAYADRVIGLYDELAPGFKASVVHRQVIGPHQMEREYGLVGGNIFHGELSPDQLFHLRPAPGYADFTTPVKGLYQCSSATHGGGGVTGIAGYLCSRRILRDRRWRR</sequence>
<evidence type="ECO:0000256" key="2">
    <source>
        <dbReference type="ARBA" id="ARBA00038825"/>
    </source>
</evidence>
<evidence type="ECO:0000313" key="5">
    <source>
        <dbReference type="EMBL" id="GAA3799453.1"/>
    </source>
</evidence>
<dbReference type="PANTHER" id="PTHR10668">
    <property type="entry name" value="PHYTOENE DEHYDROGENASE"/>
    <property type="match status" value="1"/>
</dbReference>
<comment type="function">
    <text evidence="1">Probable oxidoreductase that may play a role as regulator of mitochondrial function.</text>
</comment>
<dbReference type="PANTHER" id="PTHR10668:SF103">
    <property type="entry name" value="PYRIDINE NUCLEOTIDE-DISULFIDE OXIDOREDUCTASE DOMAIN-CONTAINING PROTEIN 2"/>
    <property type="match status" value="1"/>
</dbReference>
<keyword evidence="6" id="KW-1185">Reference proteome</keyword>
<dbReference type="Gene3D" id="3.50.50.60">
    <property type="entry name" value="FAD/NAD(P)-binding domain"/>
    <property type="match status" value="2"/>
</dbReference>
<dbReference type="Proteomes" id="UP001500888">
    <property type="component" value="Unassembled WGS sequence"/>
</dbReference>